<evidence type="ECO:0000256" key="5">
    <source>
        <dbReference type="SAM" id="MobiDB-lite"/>
    </source>
</evidence>
<evidence type="ECO:0000256" key="2">
    <source>
        <dbReference type="ARBA" id="ARBA00022908"/>
    </source>
</evidence>
<feature type="domain" description="Tyr recombinase" evidence="6">
    <location>
        <begin position="205"/>
        <end position="378"/>
    </location>
</feature>
<dbReference type="InterPro" id="IPR002104">
    <property type="entry name" value="Integrase_catalytic"/>
</dbReference>
<organism evidence="7 8">
    <name type="scientific">Desulfopila aestuarii DSM 18488</name>
    <dbReference type="NCBI Taxonomy" id="1121416"/>
    <lineage>
        <taxon>Bacteria</taxon>
        <taxon>Pseudomonadati</taxon>
        <taxon>Thermodesulfobacteriota</taxon>
        <taxon>Desulfobulbia</taxon>
        <taxon>Desulfobulbales</taxon>
        <taxon>Desulfocapsaceae</taxon>
        <taxon>Desulfopila</taxon>
    </lineage>
</organism>
<feature type="region of interest" description="Disordered" evidence="5">
    <location>
        <begin position="377"/>
        <end position="398"/>
    </location>
</feature>
<comment type="similarity">
    <text evidence="1">Belongs to the 'phage' integrase family.</text>
</comment>
<evidence type="ECO:0000256" key="4">
    <source>
        <dbReference type="ARBA" id="ARBA00023172"/>
    </source>
</evidence>
<accession>A0A1M7YH53</accession>
<feature type="compositionally biased region" description="Gly residues" evidence="5">
    <location>
        <begin position="389"/>
        <end position="398"/>
    </location>
</feature>
<dbReference type="InterPro" id="IPR011010">
    <property type="entry name" value="DNA_brk_join_enz"/>
</dbReference>
<dbReference type="Gene3D" id="1.10.443.10">
    <property type="entry name" value="Intergrase catalytic core"/>
    <property type="match status" value="1"/>
</dbReference>
<keyword evidence="4" id="KW-0233">DNA recombination</keyword>
<protein>
    <submittedName>
        <fullName evidence="7">Site-specific recombinase XerD</fullName>
    </submittedName>
</protein>
<reference evidence="7 8" key="1">
    <citation type="submission" date="2016-12" db="EMBL/GenBank/DDBJ databases">
        <authorList>
            <person name="Song W.-J."/>
            <person name="Kurnit D.M."/>
        </authorList>
    </citation>
    <scope>NUCLEOTIDE SEQUENCE [LARGE SCALE GENOMIC DNA]</scope>
    <source>
        <strain evidence="7 8">DSM 18488</strain>
    </source>
</reference>
<gene>
    <name evidence="7" type="ORF">SAMN02745220_04275</name>
</gene>
<dbReference type="InterPro" id="IPR013762">
    <property type="entry name" value="Integrase-like_cat_sf"/>
</dbReference>
<evidence type="ECO:0000313" key="8">
    <source>
        <dbReference type="Proteomes" id="UP000184603"/>
    </source>
</evidence>
<evidence type="ECO:0000313" key="7">
    <source>
        <dbReference type="EMBL" id="SHO51916.1"/>
    </source>
</evidence>
<dbReference type="GO" id="GO:0003677">
    <property type="term" value="F:DNA binding"/>
    <property type="evidence" value="ECO:0007669"/>
    <property type="project" value="UniProtKB-KW"/>
</dbReference>
<dbReference type="STRING" id="1121416.SAMN02745220_04275"/>
<dbReference type="GO" id="GO:0015074">
    <property type="term" value="P:DNA integration"/>
    <property type="evidence" value="ECO:0007669"/>
    <property type="project" value="UniProtKB-KW"/>
</dbReference>
<dbReference type="AlphaFoldDB" id="A0A1M7YH53"/>
<dbReference type="PROSITE" id="PS51898">
    <property type="entry name" value="TYR_RECOMBINASE"/>
    <property type="match status" value="1"/>
</dbReference>
<dbReference type="PANTHER" id="PTHR30629:SF2">
    <property type="entry name" value="PROPHAGE INTEGRASE INTS-RELATED"/>
    <property type="match status" value="1"/>
</dbReference>
<evidence type="ECO:0000256" key="1">
    <source>
        <dbReference type="ARBA" id="ARBA00008857"/>
    </source>
</evidence>
<name>A0A1M7YH53_9BACT</name>
<dbReference type="PANTHER" id="PTHR30629">
    <property type="entry name" value="PROPHAGE INTEGRASE"/>
    <property type="match status" value="1"/>
</dbReference>
<dbReference type="Gene3D" id="1.10.150.130">
    <property type="match status" value="1"/>
</dbReference>
<dbReference type="GO" id="GO:0006310">
    <property type="term" value="P:DNA recombination"/>
    <property type="evidence" value="ECO:0007669"/>
    <property type="project" value="UniProtKB-KW"/>
</dbReference>
<dbReference type="InterPro" id="IPR010998">
    <property type="entry name" value="Integrase_recombinase_N"/>
</dbReference>
<dbReference type="InterPro" id="IPR050808">
    <property type="entry name" value="Phage_Integrase"/>
</dbReference>
<dbReference type="SUPFAM" id="SSF56349">
    <property type="entry name" value="DNA breaking-rejoining enzymes"/>
    <property type="match status" value="1"/>
</dbReference>
<feature type="region of interest" description="Disordered" evidence="5">
    <location>
        <begin position="1"/>
        <end position="21"/>
    </location>
</feature>
<dbReference type="RefSeq" id="WP_073615694.1">
    <property type="nucleotide sequence ID" value="NZ_FRFE01000030.1"/>
</dbReference>
<keyword evidence="8" id="KW-1185">Reference proteome</keyword>
<proteinExistence type="inferred from homology"/>
<dbReference type="OrthoDB" id="9789256at2"/>
<dbReference type="CDD" id="cd00796">
    <property type="entry name" value="INT_Rci_Hp1_C"/>
    <property type="match status" value="1"/>
</dbReference>
<evidence type="ECO:0000256" key="3">
    <source>
        <dbReference type="ARBA" id="ARBA00023125"/>
    </source>
</evidence>
<evidence type="ECO:0000259" key="6">
    <source>
        <dbReference type="PROSITE" id="PS51898"/>
    </source>
</evidence>
<sequence length="398" mass="45687">MARKVNTDDFDPKKRYPAKDRQGNTITGVFYRYARRADLKGLEKSYVVVFKTRDDSGKVKTVEESVGKEFKDKMTPAKANRMRMALIEGRQKTKREKAEAEAGEWTVQDLWEFFEKKKGDKLKSFRDDRYRYREHIGKHLAKTRVSELEKKHISGIRGRMEGTHKPQTIRHVLLLLQRMVRYGVKEGGLTYPPSLSFDMPTVKNEVTEDLTEKQLDHLIEVLNNHPNKQIANLMKMAIATGMRRSELFRLKWEHINYERNFIKIVTPKGGTEVTIPLGAVARYILENHEKLDSPYVFPGKNGGQRKDCKTAVRSLVEKLDLPKGFRPLHGLRHTYASMLASSGEVEMHVLQKLLTHKSPAMTQRYAHLREAAQHRASDVASSILSKMGNGNGQDGDSR</sequence>
<dbReference type="Proteomes" id="UP000184603">
    <property type="component" value="Unassembled WGS sequence"/>
</dbReference>
<keyword evidence="2" id="KW-0229">DNA integration</keyword>
<dbReference type="Pfam" id="PF00589">
    <property type="entry name" value="Phage_integrase"/>
    <property type="match status" value="1"/>
</dbReference>
<dbReference type="EMBL" id="FRFE01000030">
    <property type="protein sequence ID" value="SHO51916.1"/>
    <property type="molecule type" value="Genomic_DNA"/>
</dbReference>
<keyword evidence="3" id="KW-0238">DNA-binding</keyword>